<evidence type="ECO:0000256" key="3">
    <source>
        <dbReference type="ARBA" id="ARBA00023274"/>
    </source>
</evidence>
<feature type="coiled-coil region" evidence="4">
    <location>
        <begin position="3390"/>
        <end position="3424"/>
    </location>
</feature>
<feature type="coiled-coil region" evidence="4">
    <location>
        <begin position="328"/>
        <end position="405"/>
    </location>
</feature>
<feature type="coiled-coil region" evidence="4">
    <location>
        <begin position="1382"/>
        <end position="1720"/>
    </location>
</feature>
<feature type="coiled-coil region" evidence="4">
    <location>
        <begin position="5128"/>
        <end position="5162"/>
    </location>
</feature>
<feature type="coiled-coil region" evidence="4">
    <location>
        <begin position="4737"/>
        <end position="4866"/>
    </location>
</feature>
<keyword evidence="4" id="KW-0175">Coiled coil</keyword>
<feature type="coiled-coil region" evidence="4">
    <location>
        <begin position="3699"/>
        <end position="3771"/>
    </location>
</feature>
<feature type="coiled-coil region" evidence="4">
    <location>
        <begin position="751"/>
        <end position="940"/>
    </location>
</feature>
<dbReference type="SUPFAM" id="SSF141091">
    <property type="entry name" value="L21p-like"/>
    <property type="match status" value="1"/>
</dbReference>
<keyword evidence="2" id="KW-0689">Ribosomal protein</keyword>
<dbReference type="GO" id="GO:0006412">
    <property type="term" value="P:translation"/>
    <property type="evidence" value="ECO:0007669"/>
    <property type="project" value="InterPro"/>
</dbReference>
<feature type="coiled-coil region" evidence="4">
    <location>
        <begin position="216"/>
        <end position="264"/>
    </location>
</feature>
<feature type="coiled-coil region" evidence="4">
    <location>
        <begin position="2415"/>
        <end position="2534"/>
    </location>
</feature>
<proteinExistence type="inferred from homology"/>
<accession>A0A0L0DRW1</accession>
<dbReference type="RefSeq" id="XP_013753456.1">
    <property type="nucleotide sequence ID" value="XM_013898002.1"/>
</dbReference>
<protein>
    <submittedName>
        <fullName evidence="6">Uncharacterized protein</fullName>
    </submittedName>
</protein>
<dbReference type="EMBL" id="GL349493">
    <property type="protein sequence ID" value="KNC54982.1"/>
    <property type="molecule type" value="Genomic_DNA"/>
</dbReference>
<comment type="similarity">
    <text evidence="1">Belongs to the bacterial ribosomal protein bL21 family.</text>
</comment>
<keyword evidence="7" id="KW-1185">Reference proteome</keyword>
<evidence type="ECO:0000256" key="4">
    <source>
        <dbReference type="SAM" id="Coils"/>
    </source>
</evidence>
<feature type="coiled-coil region" evidence="4">
    <location>
        <begin position="3452"/>
        <end position="3559"/>
    </location>
</feature>
<dbReference type="GO" id="GO:0005840">
    <property type="term" value="C:ribosome"/>
    <property type="evidence" value="ECO:0007669"/>
    <property type="project" value="UniProtKB-KW"/>
</dbReference>
<evidence type="ECO:0000313" key="7">
    <source>
        <dbReference type="Proteomes" id="UP000054408"/>
    </source>
</evidence>
<feature type="coiled-coil region" evidence="4">
    <location>
        <begin position="2267"/>
        <end position="2357"/>
    </location>
</feature>
<dbReference type="GeneID" id="25570247"/>
<feature type="region of interest" description="Disordered" evidence="5">
    <location>
        <begin position="631"/>
        <end position="654"/>
    </location>
</feature>
<feature type="coiled-coil region" evidence="4">
    <location>
        <begin position="4657"/>
        <end position="4691"/>
    </location>
</feature>
<evidence type="ECO:0000256" key="1">
    <source>
        <dbReference type="ARBA" id="ARBA00008563"/>
    </source>
</evidence>
<dbReference type="Proteomes" id="UP000054408">
    <property type="component" value="Unassembled WGS sequence"/>
</dbReference>
<dbReference type="eggNOG" id="KOG0994">
    <property type="taxonomic scope" value="Eukaryota"/>
</dbReference>
<feature type="coiled-coil region" evidence="4">
    <location>
        <begin position="655"/>
        <end position="714"/>
    </location>
</feature>
<gene>
    <name evidence="6" type="ORF">AMSG_12333</name>
</gene>
<dbReference type="GO" id="GO:0003723">
    <property type="term" value="F:RNA binding"/>
    <property type="evidence" value="ECO:0007669"/>
    <property type="project" value="InterPro"/>
</dbReference>
<evidence type="ECO:0000256" key="2">
    <source>
        <dbReference type="ARBA" id="ARBA00022980"/>
    </source>
</evidence>
<feature type="coiled-coil region" evidence="4">
    <location>
        <begin position="2620"/>
        <end position="2668"/>
    </location>
</feature>
<dbReference type="STRING" id="461836.A0A0L0DRW1"/>
<dbReference type="Pfam" id="PF00829">
    <property type="entry name" value="Ribosomal_L21p"/>
    <property type="match status" value="1"/>
</dbReference>
<dbReference type="HAMAP" id="MF_01363">
    <property type="entry name" value="Ribosomal_bL21"/>
    <property type="match status" value="1"/>
</dbReference>
<feature type="coiled-coil region" evidence="4">
    <location>
        <begin position="4584"/>
        <end position="4618"/>
    </location>
</feature>
<reference evidence="6 7" key="1">
    <citation type="submission" date="2010-05" db="EMBL/GenBank/DDBJ databases">
        <title>The Genome Sequence of Thecamonas trahens ATCC 50062.</title>
        <authorList>
            <consortium name="The Broad Institute Genome Sequencing Platform"/>
            <person name="Russ C."/>
            <person name="Cuomo C."/>
            <person name="Shea T."/>
            <person name="Young S.K."/>
            <person name="Zeng Q."/>
            <person name="Koehrsen M."/>
            <person name="Haas B."/>
            <person name="Borodovsky M."/>
            <person name="Guigo R."/>
            <person name="Alvarado L."/>
            <person name="Berlin A."/>
            <person name="Bochicchio J."/>
            <person name="Borenstein D."/>
            <person name="Chapman S."/>
            <person name="Chen Z."/>
            <person name="Freedman E."/>
            <person name="Gellesch M."/>
            <person name="Goldberg J."/>
            <person name="Griggs A."/>
            <person name="Gujja S."/>
            <person name="Heilman E."/>
            <person name="Heiman D."/>
            <person name="Hepburn T."/>
            <person name="Howarth C."/>
            <person name="Jen D."/>
            <person name="Larson L."/>
            <person name="Mehta T."/>
            <person name="Park D."/>
            <person name="Pearson M."/>
            <person name="Roberts A."/>
            <person name="Saif S."/>
            <person name="Shenoy N."/>
            <person name="Sisk P."/>
            <person name="Stolte C."/>
            <person name="Sykes S."/>
            <person name="Thomson T."/>
            <person name="Walk T."/>
            <person name="White J."/>
            <person name="Yandava C."/>
            <person name="Burger G."/>
            <person name="Gray M.W."/>
            <person name="Holland P.W.H."/>
            <person name="King N."/>
            <person name="Lang F.B.F."/>
            <person name="Roger A.J."/>
            <person name="Ruiz-Trillo I."/>
            <person name="Lander E."/>
            <person name="Nusbaum C."/>
        </authorList>
    </citation>
    <scope>NUCLEOTIDE SEQUENCE [LARGE SCALE GENOMIC DNA]</scope>
    <source>
        <strain evidence="6 7">ATCC 50062</strain>
    </source>
</reference>
<feature type="coiled-coil region" evidence="4">
    <location>
        <begin position="5333"/>
        <end position="5393"/>
    </location>
</feature>
<feature type="region of interest" description="Disordered" evidence="5">
    <location>
        <begin position="2155"/>
        <end position="2174"/>
    </location>
</feature>
<feature type="coiled-coil region" evidence="4">
    <location>
        <begin position="3797"/>
        <end position="3831"/>
    </location>
</feature>
<evidence type="ECO:0000256" key="5">
    <source>
        <dbReference type="SAM" id="MobiDB-lite"/>
    </source>
</evidence>
<feature type="coiled-coil region" evidence="4">
    <location>
        <begin position="3165"/>
        <end position="3220"/>
    </location>
</feature>
<feature type="coiled-coil region" evidence="4">
    <location>
        <begin position="1243"/>
        <end position="1315"/>
    </location>
</feature>
<feature type="coiled-coil region" evidence="4">
    <location>
        <begin position="3257"/>
        <end position="3291"/>
    </location>
</feature>
<dbReference type="OrthoDB" id="5994at2759"/>
<dbReference type="NCBIfam" id="TIGR00061">
    <property type="entry name" value="L21"/>
    <property type="match status" value="1"/>
</dbReference>
<feature type="coiled-coil region" evidence="4">
    <location>
        <begin position="1019"/>
        <end position="1053"/>
    </location>
</feature>
<dbReference type="InterPro" id="IPR001787">
    <property type="entry name" value="Ribosomal_bL21"/>
</dbReference>
<dbReference type="InterPro" id="IPR028909">
    <property type="entry name" value="bL21-like"/>
</dbReference>
<dbReference type="eggNOG" id="KOG1686">
    <property type="taxonomic scope" value="Eukaryota"/>
</dbReference>
<feature type="coiled-coil region" evidence="4">
    <location>
        <begin position="4913"/>
        <end position="4999"/>
    </location>
</feature>
<dbReference type="GO" id="GO:0005856">
    <property type="term" value="C:cytoskeleton"/>
    <property type="evidence" value="ECO:0007669"/>
    <property type="project" value="TreeGrafter"/>
</dbReference>
<feature type="coiled-coil region" evidence="4">
    <location>
        <begin position="1180"/>
        <end position="1207"/>
    </location>
</feature>
<name>A0A0L0DRW1_THETB</name>
<evidence type="ECO:0000313" key="6">
    <source>
        <dbReference type="EMBL" id="KNC54982.1"/>
    </source>
</evidence>
<dbReference type="OMA" id="KECSKPK"/>
<dbReference type="GO" id="GO:0005200">
    <property type="term" value="F:structural constituent of cytoskeleton"/>
    <property type="evidence" value="ECO:0007669"/>
    <property type="project" value="TreeGrafter"/>
</dbReference>
<feature type="coiled-coil region" evidence="4">
    <location>
        <begin position="3928"/>
        <end position="4213"/>
    </location>
</feature>
<dbReference type="PANTHER" id="PTHR47357">
    <property type="entry name" value="COP1-INTERACTIVE PROTEIN 1"/>
    <property type="match status" value="1"/>
</dbReference>
<dbReference type="Gene3D" id="1.10.287.1490">
    <property type="match status" value="3"/>
</dbReference>
<dbReference type="GO" id="GO:0003735">
    <property type="term" value="F:structural constituent of ribosome"/>
    <property type="evidence" value="ECO:0007669"/>
    <property type="project" value="InterPro"/>
</dbReference>
<organism evidence="6 7">
    <name type="scientific">Thecamonas trahens ATCC 50062</name>
    <dbReference type="NCBI Taxonomy" id="461836"/>
    <lineage>
        <taxon>Eukaryota</taxon>
        <taxon>Apusozoa</taxon>
        <taxon>Apusomonadida</taxon>
        <taxon>Apusomonadidae</taxon>
        <taxon>Thecamonas</taxon>
    </lineage>
</organism>
<feature type="coiled-coil region" evidence="4">
    <location>
        <begin position="433"/>
        <end position="467"/>
    </location>
</feature>
<dbReference type="PANTHER" id="PTHR47357:SF1">
    <property type="entry name" value="SPINDLE POLE BODY COMPONENT 110"/>
    <property type="match status" value="1"/>
</dbReference>
<dbReference type="InterPro" id="IPR036164">
    <property type="entry name" value="bL21-like_sf"/>
</dbReference>
<feature type="coiled-coil region" evidence="4">
    <location>
        <begin position="2917"/>
        <end position="2944"/>
    </location>
</feature>
<sequence length="5655" mass="604496">MDAVLQKLEVRDQEVVQKALWRAGQYGERIKAACRNAVEGAVKSMASFVETYDEDIKRLTARNYASLNKTLAGIPHPDEATRTKLAFAQLRIDDESNIRTDMTANIAALGAALRSAASQLDNLPLPPPLPSRAREPDDRVRHMQARVEALVSERDVALAAHRSTVAELELERSRYDVLDNLYHSSLREAQAAVADLAAVVKPAATPAAPPPVPAEQPELEAQLDEFQAANAAAQLECLRLAQELDEARVRAQAAEAELAELSHFAHDASMLRDEAAALNDSLVIEREETNALASSLKIAFDVESESNQALRENLKTQVGITRTIKRKLAAAQTELAAVSQAKADALDRVHSLEAELAAMRDAAEHADSAKDAAVDAVRSDMATQLAELLEQLDEVQAENDALRTSIDALRPSALAADELPLLNDEITTLRAALDAATRDRDAVRADMNRMLAERDAARAELASVRASSHAQALVGSGHTAQALAERIVLYDELKAQYDASRKQWADHVRMLEEALESQKTSGAVAGLRRSLARDSELIQAALDRDTSQASILVAPSADPALKHQLTAMEAENQDLRSQLDQAILLNERLTSLSMLSSPRTPQGANPMALRELEDRLDEATQLNALLQARLDRGSPASQRSPLAPIENAPPADRSTNRLHTVIEELKNQANEAEALNAALSADAVAAHTAHQEVKAELETALADLASMRLRARENEASVLALQARVTELDTSLADITFNASREQAAGNAEVLAALATERDELAAERDAVRRELQAAESAAALADAHAQQLEARAKLRDDHMRSLQARLADDANMTEDLRSLADEAEALNAALTTEAELARREVDEARAERDEARAEAEKLRRTVTAHEARAKKLSSRVADLDESLSSHREALISERDTALAALAEAQLRVTAAEAEAEALLAQLRGQADEAEALNAALAAECTAARSSLAAAEADRDAALVELDVVRRAAADRAHRAAELDTRIDELDSSLSAVARAAREGSALPHTSGHHNGNALAEERATLVAERDAARAEADAARVEVESATARVAELEAQASLRDARTQELEAQALVALETSRARISELEALTLETNEFNAALSAEVSEARHAEAEAIYERDQALAQLEALHVTARARAEQAAKLDERLELLDTSINTQLMTGAELEAVIAERDGVATERDAAHVALRSARAEVNAAQARAAELDARAQAMESAHMASSARADEMQALADEAAALNAALAAEHNAAVTARAELEHEQAELTARVAALSSERSDLHARLEKAASEREALVAQLSGSQSPVQALKAAEAQIEKLEKQLIAPEQALADAHVLLAEQAQRLCTRDEELATAHMRVGELESLLAGANTRVTELQSALESSTRPERHNLDDNSLVVEMENTLTGAHARIAELLAERDGLTAALARHEARARELESKVANLDSSLHEVAENAEDKARSELADLKAERDAAVAELESVRAQLEREHALGEEKVRSATVEVETLRAELDEASTLNGALAVENARLATLEAERDSLAQENQALCERVGKLAALRDDSAADARSHKSEALEASAVAIARLEERLAAEQQSREVVERERASLIEAMAQTREAMATAMTSMEREREAHVQAHAAELREALAQMDALESANVSLSNEAERARLDASAIHERSDRESETRVEFLEAEVVRLLGEVASARSDAAAAAADTTPAADPTLDGATVEELQARLAHHQASAEQYQARVLSVLRGAEALVDGPINSIADVLRAMSALELERDMARDSLASLREHAASSDAELARTKAQAAVLGDKLEVALAENATLQHLVTRLQSALAEETARWSEAASRERFARASADSSWISRLDDMGEQLDASLAANSTLSHEEHMLRGQVDDLQAVVRGAHGSLDAHLETLQQMRALACEFVAPAEPGDVSQDIADQAREVEAGMAELEAALLEARHFSLSSSSVATLSDASLVSHESHIGVAASDDRATQLEVELAERNRLIADVVAEVRGTLGLRQVEVARVVRAAVELIDARAPDAGIRAEVVELRGMLEAESMRFETARARAVDAVFAGKEAELEETLAEVSAQLSARDAELAATVSSMRAQAARVTEAANVARALVDAGMPDEGLRTEVLRLSEALEVAQAEAIDALLVQDDADSSADSAISCSGSAVSDIAPPLPLEGLASDTPESDGARRDADRELDALCIELAAARGAEASARARLEAVCGMLRMHLDSLAAIAVAGGELVEAGAAGELLRDEVVRLADALEAARAQAVNEVFANGQDGDEARDELNAELALSRKREEVLENRLEAMGLELAESTAKVAALEASVDELVVEADELKRRETEAADAAGTMAHELDEAEASVAILQNELSVSRKREEVLETRLEETCLQLATLSDDTVVMRDSVVDTLRARLAVLAEAAAAADGLIVAGGEPVDALRDEVVRLADALEAARAQAVNEVFANGQDGDEARDELDAELALSRKREEVLENRLEAMGLELAESTAKVAALEANVDELVVKVDELEKQKAEMAKRLAALQDELGEAREHKRLLEARLTKSGVEQAALGKDLVGTLRARLTVVAEAANAAGDLVAAGIVDELLRGEVDRLTVALEAARAQAVNEVFAGEKPSDETDPELEAELLLLREREAELENKLEVADRELAESTAEVARLEAEIGEAKAREAAVTADLAATNAELVEARSALGSVVVVDDTTVSARLDDFNVSSDDDGDDNNELEPGESMLDVSELRETLGDACEDAEDRLVQIRRIMRVAGELVESWAMPNERLRNEIAELREELAVRAQREHLSLDEFNLSDEEPGFDVSDSSSVSSLECSIADTPVVRRAAVALAHASPQSPTVALPAAGSASELDVLRVQHARLSDLLAALMATEGSEAGAAAVAQMEELAAENARLRHDRGLLSDAEAGFRARDAGSEAELAKAAAKIRMLEDTLKEAKTEADAERTLMTRRGIAMAEKFESAQKLLRQYLESEQAGEASTTRLVEQLTEDKLALEGQLEDAKAKSRQAIGLERKLAEAQMELQVNARKYEARLVALEAKHLRVKSMLETVLEREDGTANNVLVANVESLLDEIAELRGQNDALSRSILNTPSGPPDAILMPMRSAMSSEASREHLRERYEVVSEEKARLEGEVTRLGEALSAHEAALCALAEEHKAAQAARGDVDTETMRLQEANSRLRDQLGRLNADLAEAHGAVDEAQAKANEALRQAAAAEADLAAEREAGELREERLAARLNALMEKFYVVQSALASYADDEESGAEKLSAQLVRLSSEKSQLEEELAAAEAQAQQGILLEQRLQEREREVEARDGRYEAKISALENRLSQLMSLVAQALEGEDAAGSIVERVGFLAEENEALRHENEQLLGVVRLQDMSGRTSSDHEALDRLAMDEQLSRARARIAIAESAKVEAEVRAEQARARALALEEAATGRFEDSGLADELERLQVMWRESEASKTELEVEVAKMEARIRASAADTAALSRVRTRLEVAEGELVESRQRRKNAEVRAAELEVMLERANDHITRLERAVGSGDDAAEADAASVSVLEAMLEAKEGALADAEAAHKQVVDALESALADQGRVLSRSNAARAELQVHVGELEARLAELSGAPKVVLTPEDSVEVRQEDVDVGKMTALKASLLEKEAIIKSLRAEAERQASTAAERIAFLENVGAAAEPCAVADNKEPDAIVVELEALLATKVEEVDAAVAKNGELEAKIKNLESRVEEQSMTVGEVESVLRDELTLEASLAEKTSAITTLEAEVKKMEAAVAAHEVMLEDERSASASKIEELETVVTGLEASLAERTSSIATLEAEAERMEAAVAAHEATLEDERSTSASKIEELETVVSGLEASLAEKTSSISALEATLEDERSISASKIEELETVVTGLEASLAEKTNSIGTLEASLEDERSASASKIEELETVVTGLEASLAERTSSIATLEAEAERMEAAVAAHEATPEDERSTSASKIEELETVVTGLEASLAEKTNSIATLEAKAERMEAAVAAHEASLEDERSASASKIEELETVVTGLEASLAEKTNSISALEASLEDERSASTSKIEELETVVTGLEASLAEKTNSIATLEAEAERMEAAVAAHEATLEDERSASASKIEELETVVSGLEASLAEKTNSIAILEAEAERMEAAVAAHEASLKDERSASASRIEELETVVSGLEASLAEKTNSIATLEAEAERMEAAVAAHEASLKDERSASASKIEELETVASGLEATLVMKTTSIETMSRTIQQVEHERDDTVAQAERLEAELRRAIAARDARDADLLALEDELTTVRNSLRDARSQAAAAQTACDDAVFEAESLTSRLEAEQARLAKTQDELAATTERADEADRILERSAAAMAEVDDLRTSNTALLAEIAQLSAEAEDRVAAAVACQTEHLEAERDSLASANAALQSQTESLRLDHEASLQVSSSTILELEDAKTELEAKLDAARGERDAALALQDELKEAQAGIEADLRKLAEEQATKVDELQTQLALAEETVMVHAAVLTARDRDLADARAQLEAAHADLEQMAVLGKELSAKAAAAQRAEAAAVQRAERAKAAAQDAQLQAEAITSSRSSLLADLHAAQASLEDSRTEVAKLRVEVQRFDAELATVRAQNASLTSELDAEMIHGAKLQEQVNAMHGLRTQSLNAEATAEDLRRTLEAETLAREAAQDDAVALRDRLAAATRELTQSRASCADAIRDRDALQARLDAALTLQSTVEARCTRLATEADAVPQLRKELRMLQRSVDAAQAENRELERAVEAQRERVQAERASAASAVSERTAALAEAERMRIELQTAEAALAAAQAAAADARAAADEVTVALVVRDGDHASAVTAVETQIAAARAEAQAALEAADAAEGRAAQSAARVAAVQAELAAKDSGLAELRASLTAARNELSATRVALSGAQAEAERDAAAAAASASQLEQTKVQLDEQMQLLEAADERAARAERAQGVARAEAESARAKAVSAASDAARLRDELDTARQAAAEARVEFELADAAREEAVTSADALVSRVQVLGTQLKEARVQLQAAYDEAAVAKSAAAEREQDLRNESQSEIRRLEAALERAQAAAVQAADTAAAQTQSDMQSQCSEADVDAVRERMKDQYESLLSQVKGAHKAAAARSAQRIADLEARLEDVERAADEARMAARAAQERGSGAPHSLRLSAAELEEIRQALAAALADTELSAEICVHVEALESSLVPLQRLLEQAGAGRETGELDADLVVASAAEGRGPSPAFVVEIDAEGDEPAALVRMLAAQMEAEAAFLAGESSRLAKAGMGVSDELVSTLHSLLAENAQLRAAVAAKTRALEDAAEVGGRAAETRIAQLLEERSALAVKLAEAQSAVQASDRATQGAVRKALVAQAEQAERERARALAKVDDAAMAHIARNAEAMALVQALAAGSQPGGLSRAARLVADEVAPAVDSREADAARKWSQAEARYSAHVGQLETELARLQAKLTGTAAPDVADLLSQLHLEQQARVHAQAEATAQQAAGARLKTDMLREISRLRVKLQQVQVRFLELENESQAETLALRERGGAGVYAVFAAGGKQYKVQVDDVVAMDALKGTSLGDAVAFDSVLAIGSPAETLVGTPYLPNTKVVAQVIEVTRSAKATVFKKKRRKGYTRTATHRAPITVLRIDSIVAL</sequence>
<dbReference type="GO" id="GO:0005737">
    <property type="term" value="C:cytoplasm"/>
    <property type="evidence" value="ECO:0007669"/>
    <property type="project" value="UniProtKB-ARBA"/>
</dbReference>
<keyword evidence="3" id="KW-0687">Ribonucleoprotein</keyword>
<feature type="coiled-coil region" evidence="4">
    <location>
        <begin position="4246"/>
        <end position="4534"/>
    </location>
</feature>
<feature type="coiled-coil region" evidence="4">
    <location>
        <begin position="2981"/>
        <end position="3083"/>
    </location>
</feature>
<dbReference type="GO" id="GO:1990904">
    <property type="term" value="C:ribonucleoprotein complex"/>
    <property type="evidence" value="ECO:0007669"/>
    <property type="project" value="UniProtKB-KW"/>
</dbReference>
<feature type="coiled-coil region" evidence="4">
    <location>
        <begin position="5050"/>
        <end position="5084"/>
    </location>
</feature>